<feature type="domain" description="EF-hand" evidence="7">
    <location>
        <begin position="397"/>
        <end position="432"/>
    </location>
</feature>
<keyword evidence="3" id="KW-0106">Calcium</keyword>
<dbReference type="SMART" id="SM00054">
    <property type="entry name" value="EFh"/>
    <property type="match status" value="2"/>
</dbReference>
<evidence type="ECO:0000256" key="2">
    <source>
        <dbReference type="ARBA" id="ARBA00022692"/>
    </source>
</evidence>
<evidence type="ECO:0000259" key="7">
    <source>
        <dbReference type="PROSITE" id="PS50222"/>
    </source>
</evidence>
<keyword evidence="5 6" id="KW-0472">Membrane</keyword>
<dbReference type="InterPro" id="IPR011992">
    <property type="entry name" value="EF-hand-dom_pair"/>
</dbReference>
<feature type="transmembrane region" description="Helical" evidence="6">
    <location>
        <begin position="353"/>
        <end position="373"/>
    </location>
</feature>
<dbReference type="InterPro" id="IPR027359">
    <property type="entry name" value="Volt_channel_dom_sf"/>
</dbReference>
<gene>
    <name evidence="8" type="ORF">CCMP2556_LOCUS24111</name>
</gene>
<dbReference type="Gene3D" id="1.10.287.70">
    <property type="match status" value="1"/>
</dbReference>
<protein>
    <recommendedName>
        <fullName evidence="7">EF-hand domain-containing protein</fullName>
    </recommendedName>
</protein>
<dbReference type="EMBL" id="CAXAMN010015669">
    <property type="protein sequence ID" value="CAK9046394.1"/>
    <property type="molecule type" value="Genomic_DNA"/>
</dbReference>
<comment type="subcellular location">
    <subcellularLocation>
        <location evidence="1">Membrane</location>
        <topology evidence="1">Multi-pass membrane protein</topology>
    </subcellularLocation>
</comment>
<dbReference type="InterPro" id="IPR005821">
    <property type="entry name" value="Ion_trans_dom"/>
</dbReference>
<organism evidence="8 9">
    <name type="scientific">Durusdinium trenchii</name>
    <dbReference type="NCBI Taxonomy" id="1381693"/>
    <lineage>
        <taxon>Eukaryota</taxon>
        <taxon>Sar</taxon>
        <taxon>Alveolata</taxon>
        <taxon>Dinophyceae</taxon>
        <taxon>Suessiales</taxon>
        <taxon>Symbiodiniaceae</taxon>
        <taxon>Durusdinium</taxon>
    </lineage>
</organism>
<evidence type="ECO:0000256" key="1">
    <source>
        <dbReference type="ARBA" id="ARBA00004141"/>
    </source>
</evidence>
<dbReference type="SUPFAM" id="SSF47473">
    <property type="entry name" value="EF-hand"/>
    <property type="match status" value="1"/>
</dbReference>
<dbReference type="SUPFAM" id="SSF81324">
    <property type="entry name" value="Voltage-gated potassium channels"/>
    <property type="match status" value="1"/>
</dbReference>
<evidence type="ECO:0000313" key="8">
    <source>
        <dbReference type="EMBL" id="CAK9046394.1"/>
    </source>
</evidence>
<dbReference type="PROSITE" id="PS00018">
    <property type="entry name" value="EF_HAND_1"/>
    <property type="match status" value="1"/>
</dbReference>
<dbReference type="Gene3D" id="1.20.120.350">
    <property type="entry name" value="Voltage-gated potassium channels. Chain C"/>
    <property type="match status" value="1"/>
</dbReference>
<dbReference type="InterPro" id="IPR002048">
    <property type="entry name" value="EF_hand_dom"/>
</dbReference>
<feature type="transmembrane region" description="Helical" evidence="6">
    <location>
        <begin position="260"/>
        <end position="293"/>
    </location>
</feature>
<dbReference type="Proteomes" id="UP001642484">
    <property type="component" value="Unassembled WGS sequence"/>
</dbReference>
<dbReference type="Pfam" id="PF00520">
    <property type="entry name" value="Ion_trans"/>
    <property type="match status" value="1"/>
</dbReference>
<dbReference type="Gene3D" id="1.10.238.10">
    <property type="entry name" value="EF-hand"/>
    <property type="match status" value="1"/>
</dbReference>
<name>A0ABP0M4H3_9DINO</name>
<proteinExistence type="predicted"/>
<keyword evidence="9" id="KW-1185">Reference proteome</keyword>
<feature type="transmembrane region" description="Helical" evidence="6">
    <location>
        <begin position="123"/>
        <end position="144"/>
    </location>
</feature>
<dbReference type="InterPro" id="IPR018247">
    <property type="entry name" value="EF_Hand_1_Ca_BS"/>
</dbReference>
<reference evidence="8 9" key="1">
    <citation type="submission" date="2024-02" db="EMBL/GenBank/DDBJ databases">
        <authorList>
            <person name="Chen Y."/>
            <person name="Shah S."/>
            <person name="Dougan E. K."/>
            <person name="Thang M."/>
            <person name="Chan C."/>
        </authorList>
    </citation>
    <scope>NUCLEOTIDE SEQUENCE [LARGE SCALE GENOMIC DNA]</scope>
</reference>
<evidence type="ECO:0000256" key="3">
    <source>
        <dbReference type="ARBA" id="ARBA00022837"/>
    </source>
</evidence>
<comment type="caution">
    <text evidence="8">The sequence shown here is derived from an EMBL/GenBank/DDBJ whole genome shotgun (WGS) entry which is preliminary data.</text>
</comment>
<dbReference type="PROSITE" id="PS50222">
    <property type="entry name" value="EF_HAND_2"/>
    <property type="match status" value="1"/>
</dbReference>
<evidence type="ECO:0000256" key="4">
    <source>
        <dbReference type="ARBA" id="ARBA00022989"/>
    </source>
</evidence>
<keyword evidence="2 6" id="KW-0812">Transmembrane</keyword>
<dbReference type="CDD" id="cd00051">
    <property type="entry name" value="EFh"/>
    <property type="match status" value="1"/>
</dbReference>
<accession>A0ABP0M4H3</accession>
<evidence type="ECO:0000313" key="9">
    <source>
        <dbReference type="Proteomes" id="UP001642484"/>
    </source>
</evidence>
<sequence>MWASKEVDKTELQAWLLDVLNAKFAEQEAVIRSILQQPQHLRISSQLLSRDVSGAGTNSFALSEASDLFALPLSSDEANVDTPTTPPIPKVKSGKNLGKHIMAEKLAPDPPFKVFIKRSMDSYMSVVVIINLIFIAAMTEYQAAEADYALGLLEQTWNGVSDLTFEVAEYIFFSIYFLDVGLRIVILRKEWYFDRIEGWMYLNMFDAVLVAINAFELLALPVLLGDQQQNATPIRVIKLVRIVRTLRIFKTVSLFRQLRILVGTCVASIGALFWSMVLLMILQIGFALAICQALQLFITDNAASLADRLELRQYYGNFWRTLYTMFEITFSGAWPNRVRPVTSKVSSWYAVPFLFYIALVVFAVIKIVTALFLKETLTSAANDADMMLEDTERVYKNYQSKIEALFHLADNDGDGLLTLEEFMETMSLPSVQYYLKVLDVTVHDWGALFEILDDGDGLVTITEFCRGISKLKGNVKPIDVVGLQSENARILKECRKTSKDVKKTVQLIQKLGRALALAGMGASPSNSVGFHGFQAESTVFAT</sequence>
<feature type="transmembrane region" description="Helical" evidence="6">
    <location>
        <begin position="167"/>
        <end position="187"/>
    </location>
</feature>
<evidence type="ECO:0000256" key="6">
    <source>
        <dbReference type="SAM" id="Phobius"/>
    </source>
</evidence>
<feature type="transmembrane region" description="Helical" evidence="6">
    <location>
        <begin position="199"/>
        <end position="224"/>
    </location>
</feature>
<keyword evidence="4 6" id="KW-1133">Transmembrane helix</keyword>
<evidence type="ECO:0000256" key="5">
    <source>
        <dbReference type="ARBA" id="ARBA00023136"/>
    </source>
</evidence>